<dbReference type="InterPro" id="IPR008967">
    <property type="entry name" value="p53-like_TF_DNA-bd_sf"/>
</dbReference>
<evidence type="ECO:0000256" key="2">
    <source>
        <dbReference type="ARBA" id="ARBA00023015"/>
    </source>
</evidence>
<reference evidence="10" key="1">
    <citation type="submission" date="2025-08" db="UniProtKB">
        <authorList>
            <consortium name="RefSeq"/>
        </authorList>
    </citation>
    <scope>IDENTIFICATION</scope>
    <source>
        <tissue evidence="10">Whole sample</tissue>
    </source>
</reference>
<dbReference type="CDD" id="cd20193">
    <property type="entry name" value="T-box_TBX20-like"/>
    <property type="match status" value="1"/>
</dbReference>
<evidence type="ECO:0000313" key="9">
    <source>
        <dbReference type="Proteomes" id="UP000694844"/>
    </source>
</evidence>
<dbReference type="PANTHER" id="PTHR11267">
    <property type="entry name" value="T-BOX PROTEIN-RELATED"/>
    <property type="match status" value="1"/>
</dbReference>
<evidence type="ECO:0000256" key="6">
    <source>
        <dbReference type="PROSITE-ProRule" id="PRU00201"/>
    </source>
</evidence>
<dbReference type="GO" id="GO:0045893">
    <property type="term" value="P:positive regulation of DNA-templated transcription"/>
    <property type="evidence" value="ECO:0007669"/>
    <property type="project" value="InterPro"/>
</dbReference>
<feature type="compositionally biased region" description="Low complexity" evidence="7">
    <location>
        <begin position="90"/>
        <end position="101"/>
    </location>
</feature>
<dbReference type="RefSeq" id="XP_022342613.1">
    <property type="nucleotide sequence ID" value="XM_022486905.1"/>
</dbReference>
<dbReference type="Gene3D" id="2.60.40.820">
    <property type="entry name" value="Transcription factor, T-box"/>
    <property type="match status" value="1"/>
</dbReference>
<dbReference type="GO" id="GO:0001708">
    <property type="term" value="P:cell fate specification"/>
    <property type="evidence" value="ECO:0007669"/>
    <property type="project" value="TreeGrafter"/>
</dbReference>
<feature type="domain" description="T-box" evidence="8">
    <location>
        <begin position="119"/>
        <end position="304"/>
    </location>
</feature>
<evidence type="ECO:0000256" key="4">
    <source>
        <dbReference type="ARBA" id="ARBA00023163"/>
    </source>
</evidence>
<dbReference type="FunFam" id="2.60.40.820:FF:000008">
    <property type="entry name" value="T-box transcription factor TBX20"/>
    <property type="match status" value="1"/>
</dbReference>
<keyword evidence="3 6" id="KW-0238">DNA-binding</keyword>
<dbReference type="GO" id="GO:0048731">
    <property type="term" value="P:system development"/>
    <property type="evidence" value="ECO:0007669"/>
    <property type="project" value="UniProtKB-ARBA"/>
</dbReference>
<dbReference type="AlphaFoldDB" id="A0A8B8ES79"/>
<organism evidence="9 10">
    <name type="scientific">Crassostrea virginica</name>
    <name type="common">Eastern oyster</name>
    <dbReference type="NCBI Taxonomy" id="6565"/>
    <lineage>
        <taxon>Eukaryota</taxon>
        <taxon>Metazoa</taxon>
        <taxon>Spiralia</taxon>
        <taxon>Lophotrochozoa</taxon>
        <taxon>Mollusca</taxon>
        <taxon>Bivalvia</taxon>
        <taxon>Autobranchia</taxon>
        <taxon>Pteriomorphia</taxon>
        <taxon>Ostreida</taxon>
        <taxon>Ostreoidea</taxon>
        <taxon>Ostreidae</taxon>
        <taxon>Crassostrea</taxon>
    </lineage>
</organism>
<dbReference type="PROSITE" id="PS50252">
    <property type="entry name" value="TBOX_3"/>
    <property type="match status" value="1"/>
</dbReference>
<dbReference type="GeneID" id="111136216"/>
<dbReference type="GO" id="GO:0000981">
    <property type="term" value="F:DNA-binding transcription factor activity, RNA polymerase II-specific"/>
    <property type="evidence" value="ECO:0007669"/>
    <property type="project" value="TreeGrafter"/>
</dbReference>
<dbReference type="InterPro" id="IPR018186">
    <property type="entry name" value="TF_T-box_CS"/>
</dbReference>
<dbReference type="InterPro" id="IPR001699">
    <property type="entry name" value="TF_T-box"/>
</dbReference>
<accession>A0A8B8ES79</accession>
<evidence type="ECO:0000256" key="7">
    <source>
        <dbReference type="SAM" id="MobiDB-lite"/>
    </source>
</evidence>
<evidence type="ECO:0000256" key="5">
    <source>
        <dbReference type="ARBA" id="ARBA00023242"/>
    </source>
</evidence>
<dbReference type="Proteomes" id="UP000694844">
    <property type="component" value="Chromosome 5"/>
</dbReference>
<dbReference type="KEGG" id="cvn:111136216"/>
<dbReference type="PANTHER" id="PTHR11267:SF190">
    <property type="entry name" value="T-BOX TRANSCRIPTION FACTOR TBX20"/>
    <property type="match status" value="1"/>
</dbReference>
<dbReference type="PROSITE" id="PS01283">
    <property type="entry name" value="TBOX_1"/>
    <property type="match status" value="1"/>
</dbReference>
<keyword evidence="2" id="KW-0805">Transcription regulation</keyword>
<feature type="compositionally biased region" description="Low complexity" evidence="7">
    <location>
        <begin position="44"/>
        <end position="55"/>
    </location>
</feature>
<feature type="region of interest" description="Disordered" evidence="7">
    <location>
        <begin position="36"/>
        <end position="103"/>
    </location>
</feature>
<dbReference type="InterPro" id="IPR046360">
    <property type="entry name" value="T-box_DNA-bd"/>
</dbReference>
<protein>
    <submittedName>
        <fullName evidence="10">T-box transcription factor TBX20-like</fullName>
    </submittedName>
</protein>
<dbReference type="GO" id="GO:0005634">
    <property type="term" value="C:nucleus"/>
    <property type="evidence" value="ECO:0007669"/>
    <property type="project" value="UniProtKB-SubCell"/>
</dbReference>
<dbReference type="PRINTS" id="PR00937">
    <property type="entry name" value="TBOX"/>
</dbReference>
<comment type="caution">
    <text evidence="6">Lacks conserved residue(s) required for the propagation of feature annotation.</text>
</comment>
<keyword evidence="9" id="KW-1185">Reference proteome</keyword>
<evidence type="ECO:0000256" key="3">
    <source>
        <dbReference type="ARBA" id="ARBA00023125"/>
    </source>
</evidence>
<dbReference type="GO" id="GO:0000785">
    <property type="term" value="C:chromatin"/>
    <property type="evidence" value="ECO:0007669"/>
    <property type="project" value="TreeGrafter"/>
</dbReference>
<evidence type="ECO:0000259" key="8">
    <source>
        <dbReference type="PROSITE" id="PS50252"/>
    </source>
</evidence>
<sequence length="422" mass="47352">MDLSCRGERKPESSISKLSQKANAFSIDSLLGQTSPKQIEDDSFSGFSSASAFSGTSNPKHADLPPGDINSDSVPCGSLEAQQPSPCPSPRSSDSGSPVVPYDHLSEDCPELADVKCRLESRDLWKKFHELGTEMIITKSGRRMFPTLRVSFNGLEPDQEYIVAMDIVPVDNKRYRYAYHRSAWLVAGKADPPLPPSIYVHPDSVFTGAQLQKQIISFEKLKLTNNVLDKAGHIVLNSMHKYLPRIHIIRKTPNTPNPLLSLKTTDHKTFSFVETGFIAVTAYQNQLITKLKIDSNPFAKGFRDSSRLTDIERETMESLLHPYSQTIMTPHNDEFNKQRQTLFKGLEDSELALSLLHGTNLVAGAASLSPSFGNSINKDYPCPCHRYFILQPYPIKTLHVINLLTNQRRPQFFYQLIDITRI</sequence>
<gene>
    <name evidence="10" type="primary">LOC111136216</name>
</gene>
<dbReference type="InterPro" id="IPR036960">
    <property type="entry name" value="T-box_sf"/>
</dbReference>
<dbReference type="SMART" id="SM00425">
    <property type="entry name" value="TBOX"/>
    <property type="match status" value="1"/>
</dbReference>
<dbReference type="SUPFAM" id="SSF49417">
    <property type="entry name" value="p53-like transcription factors"/>
    <property type="match status" value="1"/>
</dbReference>
<proteinExistence type="predicted"/>
<dbReference type="GO" id="GO:0000978">
    <property type="term" value="F:RNA polymerase II cis-regulatory region sequence-specific DNA binding"/>
    <property type="evidence" value="ECO:0007669"/>
    <property type="project" value="InterPro"/>
</dbReference>
<evidence type="ECO:0000313" key="10">
    <source>
        <dbReference type="RefSeq" id="XP_022342613.1"/>
    </source>
</evidence>
<dbReference type="Pfam" id="PF00907">
    <property type="entry name" value="T-box"/>
    <property type="match status" value="1"/>
</dbReference>
<dbReference type="OrthoDB" id="7442607at2759"/>
<name>A0A8B8ES79_CRAVI</name>
<comment type="subcellular location">
    <subcellularLocation>
        <location evidence="1 6">Nucleus</location>
    </subcellularLocation>
</comment>
<keyword evidence="4" id="KW-0804">Transcription</keyword>
<keyword evidence="5 6" id="KW-0539">Nucleus</keyword>
<evidence type="ECO:0000256" key="1">
    <source>
        <dbReference type="ARBA" id="ARBA00004123"/>
    </source>
</evidence>